<evidence type="ECO:0000259" key="5">
    <source>
        <dbReference type="Pfam" id="PF02748"/>
    </source>
</evidence>
<dbReference type="GO" id="GO:0006221">
    <property type="term" value="P:pyrimidine nucleotide biosynthetic process"/>
    <property type="evidence" value="ECO:0007669"/>
    <property type="project" value="UniProtKB-KW"/>
</dbReference>
<dbReference type="SUPFAM" id="SSF57825">
    <property type="entry name" value="Aspartate carbamoyltransferase, Regulatory-chain, C-terminal domain"/>
    <property type="match status" value="1"/>
</dbReference>
<dbReference type="AlphaFoldDB" id="A0A1G6BM31"/>
<dbReference type="GO" id="GO:0016740">
    <property type="term" value="F:transferase activity"/>
    <property type="evidence" value="ECO:0007669"/>
    <property type="project" value="UniProtKB-KW"/>
</dbReference>
<dbReference type="InterPro" id="IPR036792">
    <property type="entry name" value="Asp_carbatrfase_reg_C_sf"/>
</dbReference>
<dbReference type="GO" id="GO:0006207">
    <property type="term" value="P:'de novo' pyrimidine nucleobase biosynthetic process"/>
    <property type="evidence" value="ECO:0007669"/>
    <property type="project" value="InterPro"/>
</dbReference>
<feature type="domain" description="Aspartate carbamoyltransferase regulatory subunit C-terminal" evidence="5">
    <location>
        <begin position="97"/>
        <end position="141"/>
    </location>
</feature>
<protein>
    <submittedName>
        <fullName evidence="6">Aspartate carbamoyltransferase regulatory subunit</fullName>
    </submittedName>
</protein>
<keyword evidence="7" id="KW-1185">Reference proteome</keyword>
<dbReference type="SUPFAM" id="SSF54893">
    <property type="entry name" value="Aspartate carbamoyltransferase, Regulatory-chain, N-terminal domain"/>
    <property type="match status" value="1"/>
</dbReference>
<dbReference type="NCBIfam" id="NF002063">
    <property type="entry name" value="PRK00893.1-3"/>
    <property type="match status" value="1"/>
</dbReference>
<evidence type="ECO:0000256" key="1">
    <source>
        <dbReference type="ARBA" id="ARBA00022723"/>
    </source>
</evidence>
<dbReference type="STRING" id="1732.SAMN02910417_01622"/>
<reference evidence="6 7" key="1">
    <citation type="submission" date="2016-10" db="EMBL/GenBank/DDBJ databases">
        <authorList>
            <person name="de Groot N.N."/>
        </authorList>
    </citation>
    <scope>NUCLEOTIDE SEQUENCE [LARGE SCALE GENOMIC DNA]</scope>
    <source>
        <strain evidence="6 7">DSM 3217</strain>
    </source>
</reference>
<dbReference type="Gene3D" id="3.30.70.140">
    <property type="entry name" value="Aspartate carbamoyltransferase regulatory subunit, N-terminal domain"/>
    <property type="match status" value="1"/>
</dbReference>
<dbReference type="PANTHER" id="PTHR35805">
    <property type="entry name" value="ASPARTATE CARBAMOYLTRANSFERASE REGULATORY CHAIN"/>
    <property type="match status" value="1"/>
</dbReference>
<dbReference type="Proteomes" id="UP000199228">
    <property type="component" value="Unassembled WGS sequence"/>
</dbReference>
<dbReference type="InterPro" id="IPR020542">
    <property type="entry name" value="Asp_carbamoyltrfase_reg_C"/>
</dbReference>
<keyword evidence="2" id="KW-0862">Zinc</keyword>
<dbReference type="Pfam" id="PF02748">
    <property type="entry name" value="PyrI_C"/>
    <property type="match status" value="1"/>
</dbReference>
<evidence type="ECO:0000313" key="7">
    <source>
        <dbReference type="Proteomes" id="UP000199228"/>
    </source>
</evidence>
<dbReference type="InterPro" id="IPR020545">
    <property type="entry name" value="Asp_carbamoyltransf_reg_N"/>
</dbReference>
<feature type="domain" description="Aspartate carbamoyltransferase regulatory subunit N-terminal" evidence="4">
    <location>
        <begin position="2"/>
        <end position="91"/>
    </location>
</feature>
<dbReference type="GO" id="GO:0046872">
    <property type="term" value="F:metal ion binding"/>
    <property type="evidence" value="ECO:0007669"/>
    <property type="project" value="UniProtKB-KW"/>
</dbReference>
<dbReference type="InterPro" id="IPR002801">
    <property type="entry name" value="Asp_carbamoylTrfase_reg"/>
</dbReference>
<keyword evidence="1" id="KW-0479">Metal-binding</keyword>
<dbReference type="PANTHER" id="PTHR35805:SF1">
    <property type="entry name" value="ASPARTATE CARBAMOYLTRANSFERASE REGULATORY CHAIN"/>
    <property type="match status" value="1"/>
</dbReference>
<accession>A0A1G6BM31</accession>
<evidence type="ECO:0000256" key="3">
    <source>
        <dbReference type="ARBA" id="ARBA00022975"/>
    </source>
</evidence>
<dbReference type="Pfam" id="PF01948">
    <property type="entry name" value="PyrI"/>
    <property type="match status" value="1"/>
</dbReference>
<name>A0A1G6BM31_EUBOX</name>
<dbReference type="Gene3D" id="2.30.30.20">
    <property type="entry name" value="Aspartate carbamoyltransferase regulatory subunit, C-terminal domain"/>
    <property type="match status" value="1"/>
</dbReference>
<dbReference type="GO" id="GO:0009347">
    <property type="term" value="C:aspartate carbamoyltransferase complex"/>
    <property type="evidence" value="ECO:0007669"/>
    <property type="project" value="InterPro"/>
</dbReference>
<evidence type="ECO:0000259" key="4">
    <source>
        <dbReference type="Pfam" id="PF01948"/>
    </source>
</evidence>
<evidence type="ECO:0000313" key="6">
    <source>
        <dbReference type="EMBL" id="SDB21637.1"/>
    </source>
</evidence>
<dbReference type="EMBL" id="FMXR01000011">
    <property type="protein sequence ID" value="SDB21637.1"/>
    <property type="molecule type" value="Genomic_DNA"/>
</dbReference>
<dbReference type="RefSeq" id="WP_090173855.1">
    <property type="nucleotide sequence ID" value="NZ_FMXR01000011.1"/>
</dbReference>
<keyword evidence="6" id="KW-0808">Transferase</keyword>
<evidence type="ECO:0000256" key="2">
    <source>
        <dbReference type="ARBA" id="ARBA00022833"/>
    </source>
</evidence>
<sequence length="144" mass="16469">MLNIGAIKEGFVLDHIQAGMAMDIYHYLKLDKLDCTVAIIKNARSNKMGKKDIIKVECAIETLDISILGFVDKNITVNVIKDEVIVEKHELTLPKQVMNVVKCKNPRCITSIEQGLDQIFVLSDPGKQLYRCKYCEEKFQRPHY</sequence>
<organism evidence="6 7">
    <name type="scientific">Eubacterium oxidoreducens</name>
    <dbReference type="NCBI Taxonomy" id="1732"/>
    <lineage>
        <taxon>Bacteria</taxon>
        <taxon>Bacillati</taxon>
        <taxon>Bacillota</taxon>
        <taxon>Clostridia</taxon>
        <taxon>Eubacteriales</taxon>
        <taxon>Eubacteriaceae</taxon>
        <taxon>Eubacterium</taxon>
    </lineage>
</organism>
<dbReference type="InterPro" id="IPR036793">
    <property type="entry name" value="Asp_carbatrfase_reg_N_sf"/>
</dbReference>
<dbReference type="OrthoDB" id="5599321at2"/>
<proteinExistence type="predicted"/>
<gene>
    <name evidence="6" type="ORF">SAMN02910417_01622</name>
</gene>
<keyword evidence="3" id="KW-0665">Pyrimidine biosynthesis</keyword>